<dbReference type="AlphaFoldDB" id="A0A0E9XC48"/>
<protein>
    <submittedName>
        <fullName evidence="1">Uncharacterized protein</fullName>
    </submittedName>
</protein>
<dbReference type="EMBL" id="GBXM01009334">
    <property type="protein sequence ID" value="JAH99243.1"/>
    <property type="molecule type" value="Transcribed_RNA"/>
</dbReference>
<reference evidence="1" key="2">
    <citation type="journal article" date="2015" name="Fish Shellfish Immunol.">
        <title>Early steps in the European eel (Anguilla anguilla)-Vibrio vulnificus interaction in the gills: Role of the RtxA13 toxin.</title>
        <authorList>
            <person name="Callol A."/>
            <person name="Pajuelo D."/>
            <person name="Ebbesson L."/>
            <person name="Teles M."/>
            <person name="MacKenzie S."/>
            <person name="Amaro C."/>
        </authorList>
    </citation>
    <scope>NUCLEOTIDE SEQUENCE</scope>
</reference>
<name>A0A0E9XC48_ANGAN</name>
<reference evidence="1" key="1">
    <citation type="submission" date="2014-11" db="EMBL/GenBank/DDBJ databases">
        <authorList>
            <person name="Amaro Gonzalez C."/>
        </authorList>
    </citation>
    <scope>NUCLEOTIDE SEQUENCE</scope>
</reference>
<sequence length="40" mass="4681">MRRNLNNEMAGTSKHFSSIFPPDWQHGTVHTSYLLEFPSF</sequence>
<evidence type="ECO:0000313" key="1">
    <source>
        <dbReference type="EMBL" id="JAH99243.1"/>
    </source>
</evidence>
<organism evidence="1">
    <name type="scientific">Anguilla anguilla</name>
    <name type="common">European freshwater eel</name>
    <name type="synonym">Muraena anguilla</name>
    <dbReference type="NCBI Taxonomy" id="7936"/>
    <lineage>
        <taxon>Eukaryota</taxon>
        <taxon>Metazoa</taxon>
        <taxon>Chordata</taxon>
        <taxon>Craniata</taxon>
        <taxon>Vertebrata</taxon>
        <taxon>Euteleostomi</taxon>
        <taxon>Actinopterygii</taxon>
        <taxon>Neopterygii</taxon>
        <taxon>Teleostei</taxon>
        <taxon>Anguilliformes</taxon>
        <taxon>Anguillidae</taxon>
        <taxon>Anguilla</taxon>
    </lineage>
</organism>
<accession>A0A0E9XC48</accession>
<proteinExistence type="predicted"/>